<dbReference type="KEGG" id="dmp:FAK_11070"/>
<protein>
    <submittedName>
        <fullName evidence="1">Uncharacterized protein</fullName>
    </submittedName>
</protein>
<dbReference type="Proteomes" id="UP001366166">
    <property type="component" value="Chromosome"/>
</dbReference>
<name>A0AAU9EA87_9BACT</name>
<gene>
    <name evidence="1" type="ORF">FAK_11070</name>
</gene>
<dbReference type="AlphaFoldDB" id="A0AAU9EA87"/>
<proteinExistence type="predicted"/>
<organism evidence="1 2">
    <name type="scientific">Desulfoferula mesophila</name>
    <dbReference type="NCBI Taxonomy" id="3058419"/>
    <lineage>
        <taxon>Bacteria</taxon>
        <taxon>Pseudomonadati</taxon>
        <taxon>Thermodesulfobacteriota</taxon>
        <taxon>Desulfarculia</taxon>
        <taxon>Desulfarculales</taxon>
        <taxon>Desulfarculaceae</taxon>
        <taxon>Desulfoferula</taxon>
    </lineage>
</organism>
<sequence>MDNLPCRDCLFCEEVELERELIRCTNADVAAESGWEELYFSQGYLELPLPAPGEKPCFWFVRRS</sequence>
<reference evidence="2" key="1">
    <citation type="journal article" date="2023" name="Arch. Microbiol.">
        <title>Desulfoferula mesophilus gen. nov. sp. nov., a mesophilic sulfate-reducing bacterium isolated from a brackish lake sediment.</title>
        <authorList>
            <person name="Watanabe T."/>
            <person name="Yabe T."/>
            <person name="Tsuji J.M."/>
            <person name="Fukui M."/>
        </authorList>
    </citation>
    <scope>NUCLEOTIDE SEQUENCE [LARGE SCALE GENOMIC DNA]</scope>
    <source>
        <strain evidence="2">12FAK</strain>
    </source>
</reference>
<dbReference type="EMBL" id="AP028679">
    <property type="protein sequence ID" value="BEQ14041.1"/>
    <property type="molecule type" value="Genomic_DNA"/>
</dbReference>
<evidence type="ECO:0000313" key="2">
    <source>
        <dbReference type="Proteomes" id="UP001366166"/>
    </source>
</evidence>
<accession>A0AAU9EA87</accession>
<evidence type="ECO:0000313" key="1">
    <source>
        <dbReference type="EMBL" id="BEQ14041.1"/>
    </source>
</evidence>
<keyword evidence="2" id="KW-1185">Reference proteome</keyword>
<dbReference type="RefSeq" id="WP_338605768.1">
    <property type="nucleotide sequence ID" value="NZ_AP028679.1"/>
</dbReference>